<comment type="caution">
    <text evidence="1">The sequence shown here is derived from an EMBL/GenBank/DDBJ whole genome shotgun (WGS) entry which is preliminary data.</text>
</comment>
<protein>
    <submittedName>
        <fullName evidence="1">Uncharacterized protein</fullName>
    </submittedName>
</protein>
<organism evidence="1 2">
    <name type="scientific">Naganishia friedmannii</name>
    <dbReference type="NCBI Taxonomy" id="89922"/>
    <lineage>
        <taxon>Eukaryota</taxon>
        <taxon>Fungi</taxon>
        <taxon>Dikarya</taxon>
        <taxon>Basidiomycota</taxon>
        <taxon>Agaricomycotina</taxon>
        <taxon>Tremellomycetes</taxon>
        <taxon>Filobasidiales</taxon>
        <taxon>Filobasidiaceae</taxon>
        <taxon>Naganishia</taxon>
    </lineage>
</organism>
<gene>
    <name evidence="1" type="ORF">QFC21_000639</name>
</gene>
<dbReference type="EMBL" id="JASBWT010000001">
    <property type="protein sequence ID" value="KAJ9109310.1"/>
    <property type="molecule type" value="Genomic_DNA"/>
</dbReference>
<keyword evidence="2" id="KW-1185">Reference proteome</keyword>
<reference evidence="1" key="1">
    <citation type="submission" date="2023-04" db="EMBL/GenBank/DDBJ databases">
        <title>Draft Genome sequencing of Naganishia species isolated from polar environments using Oxford Nanopore Technology.</title>
        <authorList>
            <person name="Leo P."/>
            <person name="Venkateswaran K."/>
        </authorList>
    </citation>
    <scope>NUCLEOTIDE SEQUENCE</scope>
    <source>
        <strain evidence="1">MNA-CCFEE 5423</strain>
    </source>
</reference>
<evidence type="ECO:0000313" key="2">
    <source>
        <dbReference type="Proteomes" id="UP001227268"/>
    </source>
</evidence>
<proteinExistence type="predicted"/>
<sequence>MHTHGTQPYRLAETRVKRFSHKPRSVTEVPSAERLPGVTIIRPLRGLDPNLYYNLESTLALDYPTERYEVIFALQRENDQALDVVRRLMEKYQDVDMRVITTTEPIGVNPKINNICNPIDQAKYDILWVLDATISVTKRSLLDSVAALISPEDPTTRPDAEHSSLLYNVSDKKEANDQAFSAEASRVGLVHHVPFAWVPEKSFGSRLEQAYLNSTHAKMYLAINATGLDSCVVGKSNLYRRSTLNQLQSPSPSLRGSTNPPTGIAAFSPYLPEDNMIASGIMHQLKLKHRLTPDLALDCLGPVDVKAYIARRIRWIRVRRRMVLAATLVEPLTESLLLGVLASWAFRTLFGVSPILFFLLHEIAWLMVDLRVMKALKGEGLQGAGEFLEFFPAWVCREALALPIWLRAIIGDKVNWRGVTYKIQPSGKSNAHFVSTVG</sequence>
<accession>A0ACC2WD77</accession>
<dbReference type="Proteomes" id="UP001227268">
    <property type="component" value="Unassembled WGS sequence"/>
</dbReference>
<evidence type="ECO:0000313" key="1">
    <source>
        <dbReference type="EMBL" id="KAJ9109310.1"/>
    </source>
</evidence>
<name>A0ACC2WD77_9TREE</name>